<keyword evidence="4" id="KW-0472">Membrane</keyword>
<keyword evidence="5" id="KW-0998">Cell outer membrane</keyword>
<dbReference type="EMBL" id="APLQ01000011">
    <property type="protein sequence ID" value="ENO15257.1"/>
    <property type="molecule type" value="Genomic_DNA"/>
</dbReference>
<accession>N6WW59</accession>
<evidence type="ECO:0000313" key="8">
    <source>
        <dbReference type="Proteomes" id="UP000013165"/>
    </source>
</evidence>
<proteinExistence type="inferred from homology"/>
<evidence type="ECO:0000256" key="4">
    <source>
        <dbReference type="ARBA" id="ARBA00023136"/>
    </source>
</evidence>
<feature type="signal peptide" evidence="6">
    <location>
        <begin position="1"/>
        <end position="21"/>
    </location>
</feature>
<dbReference type="eggNOG" id="COG3713">
    <property type="taxonomic scope" value="Bacteria"/>
</dbReference>
<dbReference type="STRING" id="626887.J057_07901"/>
<keyword evidence="8" id="KW-1185">Reference proteome</keyword>
<dbReference type="PANTHER" id="PTHR38776">
    <property type="entry name" value="MLTA-INTERACTING PROTEIN-RELATED"/>
    <property type="match status" value="1"/>
</dbReference>
<dbReference type="OrthoDB" id="8741240at2"/>
<keyword evidence="3 6" id="KW-0732">Signal</keyword>
<dbReference type="RefSeq" id="WP_004579553.1">
    <property type="nucleotide sequence ID" value="NZ_AP028878.1"/>
</dbReference>
<evidence type="ECO:0000256" key="3">
    <source>
        <dbReference type="ARBA" id="ARBA00022729"/>
    </source>
</evidence>
<protein>
    <submittedName>
        <fullName evidence="7">MipA/OmpV family protein</fullName>
    </submittedName>
</protein>
<dbReference type="HOGENOM" id="CLU_062990_2_1_6"/>
<dbReference type="InterPro" id="IPR010583">
    <property type="entry name" value="MipA"/>
</dbReference>
<dbReference type="AlphaFoldDB" id="N6WW59"/>
<evidence type="ECO:0000256" key="6">
    <source>
        <dbReference type="SAM" id="SignalP"/>
    </source>
</evidence>
<comment type="caution">
    <text evidence="7">The sequence shown here is derived from an EMBL/GenBank/DDBJ whole genome shotgun (WGS) entry which is preliminary data.</text>
</comment>
<name>N6WW59_9GAMM</name>
<organism evidence="7 8">
    <name type="scientific">Marinobacter nanhaiticus D15-8W</name>
    <dbReference type="NCBI Taxonomy" id="626887"/>
    <lineage>
        <taxon>Bacteria</taxon>
        <taxon>Pseudomonadati</taxon>
        <taxon>Pseudomonadota</taxon>
        <taxon>Gammaproteobacteria</taxon>
        <taxon>Pseudomonadales</taxon>
        <taxon>Marinobacteraceae</taxon>
        <taxon>Marinobacter</taxon>
    </lineage>
</organism>
<feature type="chain" id="PRO_5004127188" evidence="6">
    <location>
        <begin position="22"/>
        <end position="259"/>
    </location>
</feature>
<comment type="similarity">
    <text evidence="2">Belongs to the MipA/OmpV family.</text>
</comment>
<sequence>MMTRKQLVAIVLSVFSVGALAQGNEPEVPSGDEWRFTLGAGAGIAPEYRGADTYEAIPIPFVEARLGRLFINPITGIGWQVVQTEQLTISPVISYERGRDDVGDISDLEKVDDSAMAGVLLSWTPGPWQFNTELATPVGGDLEGVRLRSYLRYRGRLTEQLSYGFGPGATWANEKWNDALFSVSDEGAARSGLDAYNPDGAFLRASLNGRLTYHFTREWSVSSIARYSRLFGDAADSPIVKDVGDANQWFGSLLMSYSF</sequence>
<dbReference type="GO" id="GO:0009279">
    <property type="term" value="C:cell outer membrane"/>
    <property type="evidence" value="ECO:0007669"/>
    <property type="project" value="UniProtKB-SubCell"/>
</dbReference>
<dbReference type="PANTHER" id="PTHR38776:SF1">
    <property type="entry name" value="MLTA-INTERACTING PROTEIN-RELATED"/>
    <property type="match status" value="1"/>
</dbReference>
<evidence type="ECO:0000256" key="2">
    <source>
        <dbReference type="ARBA" id="ARBA00005722"/>
    </source>
</evidence>
<evidence type="ECO:0000256" key="1">
    <source>
        <dbReference type="ARBA" id="ARBA00004442"/>
    </source>
</evidence>
<gene>
    <name evidence="7" type="ORF">J057_07901</name>
</gene>
<dbReference type="Proteomes" id="UP000013165">
    <property type="component" value="Unassembled WGS sequence"/>
</dbReference>
<dbReference type="PATRIC" id="fig|626887.3.peg.1575"/>
<comment type="subcellular location">
    <subcellularLocation>
        <location evidence="1">Cell outer membrane</location>
    </subcellularLocation>
</comment>
<reference evidence="7 8" key="1">
    <citation type="journal article" date="2013" name="Genome Announc.">
        <title>Genome Sequence of the Polycyclic Aromatic Hydrocarbon-Degrading Bacterium Strain Marinobacter nanhaiticus D15-8WT.</title>
        <authorList>
            <person name="Cui Z."/>
            <person name="Gao W."/>
            <person name="Li Q."/>
            <person name="Xu G."/>
            <person name="Zheng L."/>
        </authorList>
    </citation>
    <scope>NUCLEOTIDE SEQUENCE [LARGE SCALE GENOMIC DNA]</scope>
    <source>
        <strain evidence="7 8">D15-8W</strain>
    </source>
</reference>
<evidence type="ECO:0000256" key="5">
    <source>
        <dbReference type="ARBA" id="ARBA00023237"/>
    </source>
</evidence>
<evidence type="ECO:0000313" key="7">
    <source>
        <dbReference type="EMBL" id="ENO15257.1"/>
    </source>
</evidence>
<dbReference type="Pfam" id="PF06629">
    <property type="entry name" value="MipA"/>
    <property type="match status" value="1"/>
</dbReference>